<organism evidence="1 2">
    <name type="scientific">Eleutherodactylus coqui</name>
    <name type="common">Puerto Rican coqui</name>
    <dbReference type="NCBI Taxonomy" id="57060"/>
    <lineage>
        <taxon>Eukaryota</taxon>
        <taxon>Metazoa</taxon>
        <taxon>Chordata</taxon>
        <taxon>Craniata</taxon>
        <taxon>Vertebrata</taxon>
        <taxon>Euteleostomi</taxon>
        <taxon>Amphibia</taxon>
        <taxon>Batrachia</taxon>
        <taxon>Anura</taxon>
        <taxon>Neobatrachia</taxon>
        <taxon>Hyloidea</taxon>
        <taxon>Eleutherodactylidae</taxon>
        <taxon>Eleutherodactylinae</taxon>
        <taxon>Eleutherodactylus</taxon>
        <taxon>Eleutherodactylus</taxon>
    </lineage>
</organism>
<protein>
    <submittedName>
        <fullName evidence="1">Uncharacterized protein</fullName>
    </submittedName>
</protein>
<evidence type="ECO:0000313" key="2">
    <source>
        <dbReference type="Proteomes" id="UP000770717"/>
    </source>
</evidence>
<accession>A0A8J6FSK2</accession>
<keyword evidence="2" id="KW-1185">Reference proteome</keyword>
<comment type="caution">
    <text evidence="1">The sequence shown here is derived from an EMBL/GenBank/DDBJ whole genome shotgun (WGS) entry which is preliminary data.</text>
</comment>
<dbReference type="EMBL" id="WNTK01000001">
    <property type="protein sequence ID" value="KAG9492721.1"/>
    <property type="molecule type" value="Genomic_DNA"/>
</dbReference>
<dbReference type="AlphaFoldDB" id="A0A8J6FSK2"/>
<gene>
    <name evidence="1" type="ORF">GDO78_000947</name>
</gene>
<name>A0A8J6FSK2_ELECQ</name>
<reference evidence="1" key="1">
    <citation type="thesis" date="2020" institute="ProQuest LLC" country="789 East Eisenhower Parkway, Ann Arbor, MI, USA">
        <title>Comparative Genomics and Chromosome Evolution.</title>
        <authorList>
            <person name="Mudd A.B."/>
        </authorList>
    </citation>
    <scope>NUCLEOTIDE SEQUENCE</scope>
    <source>
        <strain evidence="1">HN-11 Male</strain>
        <tissue evidence="1">Kidney and liver</tissue>
    </source>
</reference>
<evidence type="ECO:0000313" key="1">
    <source>
        <dbReference type="EMBL" id="KAG9492721.1"/>
    </source>
</evidence>
<dbReference type="Proteomes" id="UP000770717">
    <property type="component" value="Unassembled WGS sequence"/>
</dbReference>
<sequence>MSLSNFPGPEFVMMNWEYTVTCIHLMTFGRTTTQGSQLANMLTDGALQCPSHMSFQLLRGIWYTTCKFWFWGLYLVSLKSMIL</sequence>
<proteinExistence type="predicted"/>